<dbReference type="InterPro" id="IPR016477">
    <property type="entry name" value="Fructo-/Ketosamine-3-kinase"/>
</dbReference>
<dbReference type="AlphaFoldDB" id="V4B6E0"/>
<evidence type="ECO:0000256" key="2">
    <source>
        <dbReference type="ARBA" id="ARBA00048655"/>
    </source>
</evidence>
<sequence>MEELLKKKLKTSKLESLGSFSGGHVNIARAFNTDYGKIFVKTNEKPQLMRLMGGGGKSFDNRPITATYTLPLRIYYLHLWIYYLSLQIYYLLQMTIQIAKIILTTYFRVSSLHLYNTQLKEQKEKTESFVGKQETVNYVDQFGFEVPTCCGYLPQSNSWSSDWLNFYCGKIEAQIDSIDRREYNRIYRKIRDLWNTLLPGIPKLFTGLEIHPALLHGDLYFGNASESLHGPVIYDPASFYGHAEYDLAIAHIYGKFEPEFFQAYHGVIPKADGFQNRLELYKIFHYINHW</sequence>
<dbReference type="PANTHER" id="PTHR12149">
    <property type="entry name" value="FRUCTOSAMINE 3 KINASE-RELATED PROTEIN"/>
    <property type="match status" value="1"/>
</dbReference>
<keyword evidence="3" id="KW-0808">Transferase</keyword>
<dbReference type="GO" id="GO:0016301">
    <property type="term" value="F:kinase activity"/>
    <property type="evidence" value="ECO:0007669"/>
    <property type="project" value="UniProtKB-UniRule"/>
</dbReference>
<evidence type="ECO:0000256" key="4">
    <source>
        <dbReference type="SAM" id="Phobius"/>
    </source>
</evidence>
<dbReference type="OMA" id="WYHINDD"/>
<dbReference type="GO" id="GO:0102193">
    <property type="term" value="F:protein-ribulosamine 3-kinase activity"/>
    <property type="evidence" value="ECO:0007669"/>
    <property type="project" value="UniProtKB-EC"/>
</dbReference>
<proteinExistence type="inferred from homology"/>
<gene>
    <name evidence="5" type="ORF">LOTGIDRAFT_146827</name>
</gene>
<dbReference type="SUPFAM" id="SSF56112">
    <property type="entry name" value="Protein kinase-like (PK-like)"/>
    <property type="match status" value="1"/>
</dbReference>
<dbReference type="PIRSF" id="PIRSF006221">
    <property type="entry name" value="Ketosamine-3-kinase"/>
    <property type="match status" value="1"/>
</dbReference>
<dbReference type="KEGG" id="lgi:LOTGIDRAFT_146827"/>
<dbReference type="InterPro" id="IPR011009">
    <property type="entry name" value="Kinase-like_dom_sf"/>
</dbReference>
<organism evidence="5 6">
    <name type="scientific">Lottia gigantea</name>
    <name type="common">Giant owl limpet</name>
    <dbReference type="NCBI Taxonomy" id="225164"/>
    <lineage>
        <taxon>Eukaryota</taxon>
        <taxon>Metazoa</taxon>
        <taxon>Spiralia</taxon>
        <taxon>Lophotrochozoa</taxon>
        <taxon>Mollusca</taxon>
        <taxon>Gastropoda</taxon>
        <taxon>Patellogastropoda</taxon>
        <taxon>Lottioidea</taxon>
        <taxon>Lottiidae</taxon>
        <taxon>Lottia</taxon>
    </lineage>
</organism>
<evidence type="ECO:0000256" key="3">
    <source>
        <dbReference type="PIRNR" id="PIRNR006221"/>
    </source>
</evidence>
<dbReference type="Pfam" id="PF03881">
    <property type="entry name" value="Fructosamin_kin"/>
    <property type="match status" value="1"/>
</dbReference>
<dbReference type="Proteomes" id="UP000030746">
    <property type="component" value="Unassembled WGS sequence"/>
</dbReference>
<comment type="catalytic activity">
    <reaction evidence="2">
        <text>N(6)-D-ribulosyl-L-lysyl-[protein] + ATP = N(6)-(3-O-phospho-D-ribulosyl)-L-lysyl-[protein] + ADP + H(+)</text>
        <dbReference type="Rhea" id="RHEA:48432"/>
        <dbReference type="Rhea" id="RHEA-COMP:12103"/>
        <dbReference type="Rhea" id="RHEA-COMP:12104"/>
        <dbReference type="ChEBI" id="CHEBI:15378"/>
        <dbReference type="ChEBI" id="CHEBI:30616"/>
        <dbReference type="ChEBI" id="CHEBI:90418"/>
        <dbReference type="ChEBI" id="CHEBI:90420"/>
        <dbReference type="ChEBI" id="CHEBI:456216"/>
        <dbReference type="EC" id="2.7.1.172"/>
    </reaction>
    <physiologicalReaction direction="left-to-right" evidence="2">
        <dbReference type="Rhea" id="RHEA:48433"/>
    </physiologicalReaction>
</comment>
<dbReference type="Gene3D" id="3.90.1200.10">
    <property type="match status" value="1"/>
</dbReference>
<dbReference type="RefSeq" id="XP_009046207.1">
    <property type="nucleotide sequence ID" value="XM_009047959.1"/>
</dbReference>
<keyword evidence="6" id="KW-1185">Reference proteome</keyword>
<evidence type="ECO:0000313" key="5">
    <source>
        <dbReference type="EMBL" id="ESP03106.1"/>
    </source>
</evidence>
<dbReference type="EMBL" id="KB200117">
    <property type="protein sequence ID" value="ESP03106.1"/>
    <property type="molecule type" value="Genomic_DNA"/>
</dbReference>
<dbReference type="EC" id="2.7.1.172" evidence="1"/>
<keyword evidence="4" id="KW-0472">Membrane</keyword>
<keyword evidence="3" id="KW-0418">Kinase</keyword>
<evidence type="ECO:0000256" key="1">
    <source>
        <dbReference type="ARBA" id="ARBA00011961"/>
    </source>
</evidence>
<keyword evidence="4" id="KW-1133">Transmembrane helix</keyword>
<protein>
    <recommendedName>
        <fullName evidence="1">protein-ribulosamine 3-kinase</fullName>
        <ecNumber evidence="1">2.7.1.172</ecNumber>
    </recommendedName>
</protein>
<feature type="transmembrane region" description="Helical" evidence="4">
    <location>
        <begin position="74"/>
        <end position="92"/>
    </location>
</feature>
<accession>V4B6E0</accession>
<evidence type="ECO:0000313" key="6">
    <source>
        <dbReference type="Proteomes" id="UP000030746"/>
    </source>
</evidence>
<dbReference type="OrthoDB" id="5772781at2759"/>
<keyword evidence="4" id="KW-0812">Transmembrane</keyword>
<name>V4B6E0_LOTGI</name>
<dbReference type="CTD" id="20235161"/>
<comment type="similarity">
    <text evidence="3">Belongs to the fructosamine kinase family.</text>
</comment>
<reference evidence="5 6" key="1">
    <citation type="journal article" date="2013" name="Nature">
        <title>Insights into bilaterian evolution from three spiralian genomes.</title>
        <authorList>
            <person name="Simakov O."/>
            <person name="Marletaz F."/>
            <person name="Cho S.J."/>
            <person name="Edsinger-Gonzales E."/>
            <person name="Havlak P."/>
            <person name="Hellsten U."/>
            <person name="Kuo D.H."/>
            <person name="Larsson T."/>
            <person name="Lv J."/>
            <person name="Arendt D."/>
            <person name="Savage R."/>
            <person name="Osoegawa K."/>
            <person name="de Jong P."/>
            <person name="Grimwood J."/>
            <person name="Chapman J.A."/>
            <person name="Shapiro H."/>
            <person name="Aerts A."/>
            <person name="Otillar R.P."/>
            <person name="Terry A.Y."/>
            <person name="Boore J.L."/>
            <person name="Grigoriev I.V."/>
            <person name="Lindberg D.R."/>
            <person name="Seaver E.C."/>
            <person name="Weisblat D.A."/>
            <person name="Putnam N.H."/>
            <person name="Rokhsar D.S."/>
        </authorList>
    </citation>
    <scope>NUCLEOTIDE SEQUENCE [LARGE SCALE GENOMIC DNA]</scope>
</reference>
<dbReference type="PANTHER" id="PTHR12149:SF8">
    <property type="entry name" value="PROTEIN-RIBULOSAMINE 3-KINASE"/>
    <property type="match status" value="1"/>
</dbReference>
<dbReference type="HOGENOM" id="CLU_036517_0_1_1"/>
<dbReference type="GeneID" id="20235161"/>